<keyword evidence="2" id="KW-1185">Reference proteome</keyword>
<dbReference type="OrthoDB" id="252570at2"/>
<evidence type="ECO:0000313" key="1">
    <source>
        <dbReference type="EMBL" id="TWT78529.1"/>
    </source>
</evidence>
<comment type="caution">
    <text evidence="1">The sequence shown here is derived from an EMBL/GenBank/DDBJ whole genome shotgun (WGS) entry which is preliminary data.</text>
</comment>
<dbReference type="AlphaFoldDB" id="A0A5C5YU43"/>
<dbReference type="RefSeq" id="WP_146585063.1">
    <property type="nucleotide sequence ID" value="NZ_SJPO01000002.1"/>
</dbReference>
<dbReference type="EMBL" id="SJPO01000002">
    <property type="protein sequence ID" value="TWT78529.1"/>
    <property type="molecule type" value="Genomic_DNA"/>
</dbReference>
<proteinExistence type="predicted"/>
<name>A0A5C5YU43_9BACT</name>
<organism evidence="1 2">
    <name type="scientific">Posidoniimonas polymericola</name>
    <dbReference type="NCBI Taxonomy" id="2528002"/>
    <lineage>
        <taxon>Bacteria</taxon>
        <taxon>Pseudomonadati</taxon>
        <taxon>Planctomycetota</taxon>
        <taxon>Planctomycetia</taxon>
        <taxon>Pirellulales</taxon>
        <taxon>Lacipirellulaceae</taxon>
        <taxon>Posidoniimonas</taxon>
    </lineage>
</organism>
<accession>A0A5C5YU43</accession>
<sequence>MHAGTRVTKLQLAANGLIVLLTLALLSTDARGSDIIGLGGELPVLEFDVPAALTCRDVTPADYRPALPGDRLLEVRVPVSVVVLRGEVRRVREVIIEIDGAEAGLRVHDFAPNTQLASEQAKDYEVKRTEERREGLDASLGGALPIAGGTAHLTPSVTTGRSTHTTSTVTETRLAPKQAVLVSGAVNRRQGVYFKLRQSSQTTLEGEHELTVTFVAPAEWTGGELQVECVGRGEKKWLFVKQRKVWNSTRTPIELRLARHVVAKPTRDADCECCCSEEPLDNEAALTE</sequence>
<dbReference type="Proteomes" id="UP000318478">
    <property type="component" value="Unassembled WGS sequence"/>
</dbReference>
<gene>
    <name evidence="1" type="ORF">Pla123a_13220</name>
</gene>
<evidence type="ECO:0000313" key="2">
    <source>
        <dbReference type="Proteomes" id="UP000318478"/>
    </source>
</evidence>
<protein>
    <submittedName>
        <fullName evidence="1">Uncharacterized protein</fullName>
    </submittedName>
</protein>
<reference evidence="1 2" key="1">
    <citation type="submission" date="2019-02" db="EMBL/GenBank/DDBJ databases">
        <title>Deep-cultivation of Planctomycetes and their phenomic and genomic characterization uncovers novel biology.</title>
        <authorList>
            <person name="Wiegand S."/>
            <person name="Jogler M."/>
            <person name="Boedeker C."/>
            <person name="Pinto D."/>
            <person name="Vollmers J."/>
            <person name="Rivas-Marin E."/>
            <person name="Kohn T."/>
            <person name="Peeters S.H."/>
            <person name="Heuer A."/>
            <person name="Rast P."/>
            <person name="Oberbeckmann S."/>
            <person name="Bunk B."/>
            <person name="Jeske O."/>
            <person name="Meyerdierks A."/>
            <person name="Storesund J.E."/>
            <person name="Kallscheuer N."/>
            <person name="Luecker S."/>
            <person name="Lage O.M."/>
            <person name="Pohl T."/>
            <person name="Merkel B.J."/>
            <person name="Hornburger P."/>
            <person name="Mueller R.-W."/>
            <person name="Bruemmer F."/>
            <person name="Labrenz M."/>
            <person name="Spormann A.M."/>
            <person name="Op Den Camp H."/>
            <person name="Overmann J."/>
            <person name="Amann R."/>
            <person name="Jetten M.S.M."/>
            <person name="Mascher T."/>
            <person name="Medema M.H."/>
            <person name="Devos D.P."/>
            <person name="Kaster A.-K."/>
            <person name="Ovreas L."/>
            <person name="Rohde M."/>
            <person name="Galperin M.Y."/>
            <person name="Jogler C."/>
        </authorList>
    </citation>
    <scope>NUCLEOTIDE SEQUENCE [LARGE SCALE GENOMIC DNA]</scope>
    <source>
        <strain evidence="1 2">Pla123a</strain>
    </source>
</reference>